<evidence type="ECO:0000313" key="1">
    <source>
        <dbReference type="EMBL" id="GAL30434.1"/>
    </source>
</evidence>
<name>A0ABQ0JNU1_9VIBR</name>
<accession>A0ABQ0JNU1</accession>
<proteinExistence type="predicted"/>
<dbReference type="Proteomes" id="UP000029223">
    <property type="component" value="Unassembled WGS sequence"/>
</dbReference>
<reference evidence="2" key="2">
    <citation type="submission" date="2014-09" db="EMBL/GenBank/DDBJ databases">
        <authorList>
            <consortium name="NBRP consortium"/>
            <person name="Sawabe T."/>
            <person name="Meirelles P."/>
            <person name="Nakanishi M."/>
            <person name="Sayaka M."/>
            <person name="Hattori M."/>
            <person name="Ohkuma M."/>
        </authorList>
    </citation>
    <scope>NUCLEOTIDE SEQUENCE [LARGE SCALE GENOMIC DNA]</scope>
    <source>
        <strain evidence="2">JCM 19239</strain>
    </source>
</reference>
<keyword evidence="2" id="KW-1185">Reference proteome</keyword>
<gene>
    <name evidence="1" type="ORF">JCM19239_6915</name>
</gene>
<dbReference type="EMBL" id="BBMS01000095">
    <property type="protein sequence ID" value="GAL30434.1"/>
    <property type="molecule type" value="Genomic_DNA"/>
</dbReference>
<organism evidence="1 2">
    <name type="scientific">Vibrio variabilis</name>
    <dbReference type="NCBI Taxonomy" id="990271"/>
    <lineage>
        <taxon>Bacteria</taxon>
        <taxon>Pseudomonadati</taxon>
        <taxon>Pseudomonadota</taxon>
        <taxon>Gammaproteobacteria</taxon>
        <taxon>Vibrionales</taxon>
        <taxon>Vibrionaceae</taxon>
        <taxon>Vibrio</taxon>
    </lineage>
</organism>
<sequence length="40" mass="4474">MKLENTNQYVGVLVCGYMKSALLQRLGMNRPSFTASAYAF</sequence>
<protein>
    <submittedName>
        <fullName evidence="1">Uncharacterized protein</fullName>
    </submittedName>
</protein>
<evidence type="ECO:0000313" key="2">
    <source>
        <dbReference type="Proteomes" id="UP000029223"/>
    </source>
</evidence>
<reference evidence="2" key="1">
    <citation type="submission" date="2014-09" db="EMBL/GenBank/DDBJ databases">
        <title>Vibrio variabilis JCM 19239. (C206) whole genome shotgun sequence.</title>
        <authorList>
            <person name="Sawabe T."/>
            <person name="Meirelles P."/>
            <person name="Nakanishi M."/>
            <person name="Sayaka M."/>
            <person name="Hattori M."/>
            <person name="Ohkuma M."/>
        </authorList>
    </citation>
    <scope>NUCLEOTIDE SEQUENCE [LARGE SCALE GENOMIC DNA]</scope>
    <source>
        <strain evidence="2">JCM 19239</strain>
    </source>
</reference>
<comment type="caution">
    <text evidence="1">The sequence shown here is derived from an EMBL/GenBank/DDBJ whole genome shotgun (WGS) entry which is preliminary data.</text>
</comment>